<proteinExistence type="predicted"/>
<feature type="region of interest" description="Disordered" evidence="1">
    <location>
        <begin position="198"/>
        <end position="217"/>
    </location>
</feature>
<dbReference type="Pfam" id="PF00226">
    <property type="entry name" value="DnaJ"/>
    <property type="match status" value="1"/>
</dbReference>
<dbReference type="AlphaFoldDB" id="A0AAW1NH04"/>
<dbReference type="PRINTS" id="PR00625">
    <property type="entry name" value="JDOMAIN"/>
</dbReference>
<dbReference type="Proteomes" id="UP001443914">
    <property type="component" value="Unassembled WGS sequence"/>
</dbReference>
<evidence type="ECO:0000259" key="2">
    <source>
        <dbReference type="PROSITE" id="PS50076"/>
    </source>
</evidence>
<dbReference type="SUPFAM" id="SSF46565">
    <property type="entry name" value="Chaperone J-domain"/>
    <property type="match status" value="1"/>
</dbReference>
<dbReference type="InterPro" id="IPR001623">
    <property type="entry name" value="DnaJ_domain"/>
</dbReference>
<sequence>MADREDCNDFYGVLGLKKDCTKNDLKNAYKKLAMKWHPDRCTSSGNSKFVEEANKKFQAIQSAYSVLSDETKRFLYDVGVYDTDDDHNNHGMGEFLDEMATMMCENKPSENGEESFEQLQELFDEMFQGDAFSTTSHGATSCSSTFFGSVESSCHNNKRSCSEMNYADGSSPFSTRFCVGAEYRGEPREGRGVRVNIGAEVGGGSSRRQGRKQKVSFAHDVSSNDFTGIST</sequence>
<dbReference type="PROSITE" id="PS50076">
    <property type="entry name" value="DNAJ_2"/>
    <property type="match status" value="1"/>
</dbReference>
<dbReference type="Gene3D" id="1.10.287.110">
    <property type="entry name" value="DnaJ domain"/>
    <property type="match status" value="1"/>
</dbReference>
<dbReference type="CDD" id="cd06257">
    <property type="entry name" value="DnaJ"/>
    <property type="match status" value="1"/>
</dbReference>
<dbReference type="SMART" id="SM00271">
    <property type="entry name" value="DnaJ"/>
    <property type="match status" value="1"/>
</dbReference>
<name>A0AAW1NH04_SAPOF</name>
<protein>
    <recommendedName>
        <fullName evidence="2">J domain-containing protein</fullName>
    </recommendedName>
</protein>
<dbReference type="PANTHER" id="PTHR44743">
    <property type="entry name" value="PUTATIVE, EXPRESSED-RELATED"/>
    <property type="match status" value="1"/>
</dbReference>
<evidence type="ECO:0000313" key="4">
    <source>
        <dbReference type="Proteomes" id="UP001443914"/>
    </source>
</evidence>
<reference evidence="3" key="1">
    <citation type="submission" date="2024-03" db="EMBL/GenBank/DDBJ databases">
        <title>WGS assembly of Saponaria officinalis var. Norfolk2.</title>
        <authorList>
            <person name="Jenkins J."/>
            <person name="Shu S."/>
            <person name="Grimwood J."/>
            <person name="Barry K."/>
            <person name="Goodstein D."/>
            <person name="Schmutz J."/>
            <person name="Leebens-Mack J."/>
            <person name="Osbourn A."/>
        </authorList>
    </citation>
    <scope>NUCLEOTIDE SEQUENCE [LARGE SCALE GENOMIC DNA]</scope>
    <source>
        <strain evidence="3">JIC</strain>
    </source>
</reference>
<dbReference type="PANTHER" id="PTHR44743:SF5">
    <property type="entry name" value="CHAPERONE DNAJ-DOMAIN SUPERFAMILY PROTEIN"/>
    <property type="match status" value="1"/>
</dbReference>
<evidence type="ECO:0000256" key="1">
    <source>
        <dbReference type="SAM" id="MobiDB-lite"/>
    </source>
</evidence>
<dbReference type="InterPro" id="IPR036869">
    <property type="entry name" value="J_dom_sf"/>
</dbReference>
<gene>
    <name evidence="3" type="ORF">RND81_01G068300</name>
</gene>
<evidence type="ECO:0000313" key="3">
    <source>
        <dbReference type="EMBL" id="KAK9756033.1"/>
    </source>
</evidence>
<keyword evidence="4" id="KW-1185">Reference proteome</keyword>
<comment type="caution">
    <text evidence="3">The sequence shown here is derived from an EMBL/GenBank/DDBJ whole genome shotgun (WGS) entry which is preliminary data.</text>
</comment>
<dbReference type="EMBL" id="JBDFQZ010000001">
    <property type="protein sequence ID" value="KAK9756033.1"/>
    <property type="molecule type" value="Genomic_DNA"/>
</dbReference>
<organism evidence="3 4">
    <name type="scientific">Saponaria officinalis</name>
    <name type="common">Common soapwort</name>
    <name type="synonym">Lychnis saponaria</name>
    <dbReference type="NCBI Taxonomy" id="3572"/>
    <lineage>
        <taxon>Eukaryota</taxon>
        <taxon>Viridiplantae</taxon>
        <taxon>Streptophyta</taxon>
        <taxon>Embryophyta</taxon>
        <taxon>Tracheophyta</taxon>
        <taxon>Spermatophyta</taxon>
        <taxon>Magnoliopsida</taxon>
        <taxon>eudicotyledons</taxon>
        <taxon>Gunneridae</taxon>
        <taxon>Pentapetalae</taxon>
        <taxon>Caryophyllales</taxon>
        <taxon>Caryophyllaceae</taxon>
        <taxon>Caryophylleae</taxon>
        <taxon>Saponaria</taxon>
    </lineage>
</organism>
<feature type="domain" description="J" evidence="2">
    <location>
        <begin position="9"/>
        <end position="80"/>
    </location>
</feature>
<accession>A0AAW1NH04</accession>